<comment type="caution">
    <text evidence="1">The sequence shown here is derived from an EMBL/GenBank/DDBJ whole genome shotgun (WGS) entry which is preliminary data.</text>
</comment>
<accession>A0ABQ4E0H3</accession>
<proteinExistence type="predicted"/>
<dbReference type="RefSeq" id="WP_275413574.1">
    <property type="nucleotide sequence ID" value="NZ_BONW01000013.1"/>
</dbReference>
<protein>
    <submittedName>
        <fullName evidence="1">Uncharacterized protein</fullName>
    </submittedName>
</protein>
<evidence type="ECO:0000313" key="2">
    <source>
        <dbReference type="Proteomes" id="UP000646749"/>
    </source>
</evidence>
<evidence type="ECO:0000313" key="1">
    <source>
        <dbReference type="EMBL" id="GIG87796.1"/>
    </source>
</evidence>
<dbReference type="Proteomes" id="UP000646749">
    <property type="component" value="Unassembled WGS sequence"/>
</dbReference>
<dbReference type="EMBL" id="BONW01000013">
    <property type="protein sequence ID" value="GIG87796.1"/>
    <property type="molecule type" value="Genomic_DNA"/>
</dbReference>
<name>A0ABQ4E0H3_9ACTN</name>
<sequence>MEAMRTLKRQLSDVVYGRLIDDRNDGRWQAREGSRGRLCNPA</sequence>
<keyword evidence="2" id="KW-1185">Reference proteome</keyword>
<gene>
    <name evidence="1" type="ORF">Pen02_27320</name>
</gene>
<organism evidence="1 2">
    <name type="scientific">Plantactinospora endophytica</name>
    <dbReference type="NCBI Taxonomy" id="673535"/>
    <lineage>
        <taxon>Bacteria</taxon>
        <taxon>Bacillati</taxon>
        <taxon>Actinomycetota</taxon>
        <taxon>Actinomycetes</taxon>
        <taxon>Micromonosporales</taxon>
        <taxon>Micromonosporaceae</taxon>
        <taxon>Plantactinospora</taxon>
    </lineage>
</organism>
<reference evidence="1 2" key="1">
    <citation type="submission" date="2021-01" db="EMBL/GenBank/DDBJ databases">
        <title>Whole genome shotgun sequence of Plantactinospora endophytica NBRC 110450.</title>
        <authorList>
            <person name="Komaki H."/>
            <person name="Tamura T."/>
        </authorList>
    </citation>
    <scope>NUCLEOTIDE SEQUENCE [LARGE SCALE GENOMIC DNA]</scope>
    <source>
        <strain evidence="1 2">NBRC 110450</strain>
    </source>
</reference>